<keyword evidence="3 8" id="KW-0812">Transmembrane</keyword>
<dbReference type="GO" id="GO:0034204">
    <property type="term" value="P:lipid translocation"/>
    <property type="evidence" value="ECO:0007669"/>
    <property type="project" value="TreeGrafter"/>
</dbReference>
<keyword evidence="7 8" id="KW-0472">Membrane</keyword>
<feature type="transmembrane region" description="Helical" evidence="8">
    <location>
        <begin position="449"/>
        <end position="473"/>
    </location>
</feature>
<keyword evidence="6 8" id="KW-1133">Transmembrane helix</keyword>
<evidence type="ECO:0000256" key="4">
    <source>
        <dbReference type="ARBA" id="ARBA00022960"/>
    </source>
</evidence>
<dbReference type="PANTHER" id="PTHR47019">
    <property type="entry name" value="LIPID II FLIPPASE MURJ"/>
    <property type="match status" value="1"/>
</dbReference>
<keyword evidence="10" id="KW-1185">Reference proteome</keyword>
<dbReference type="Pfam" id="PF03023">
    <property type="entry name" value="MurJ"/>
    <property type="match status" value="1"/>
</dbReference>
<dbReference type="PRINTS" id="PR01806">
    <property type="entry name" value="VIRFACTRMVIN"/>
</dbReference>
<keyword evidence="4" id="KW-0133">Cell shape</keyword>
<keyword evidence="2" id="KW-1003">Cell membrane</keyword>
<dbReference type="RefSeq" id="WP_121035154.1">
    <property type="nucleotide sequence ID" value="NZ_RBXT01000001.1"/>
</dbReference>
<dbReference type="GO" id="GO:0008360">
    <property type="term" value="P:regulation of cell shape"/>
    <property type="evidence" value="ECO:0007669"/>
    <property type="project" value="UniProtKB-KW"/>
</dbReference>
<protein>
    <submittedName>
        <fullName evidence="9">Putative peptidoglycan lipid II flippase</fullName>
    </submittedName>
</protein>
<evidence type="ECO:0000256" key="5">
    <source>
        <dbReference type="ARBA" id="ARBA00022984"/>
    </source>
</evidence>
<comment type="subcellular location">
    <subcellularLocation>
        <location evidence="1">Cell membrane</location>
        <topology evidence="1">Multi-pass membrane protein</topology>
    </subcellularLocation>
</comment>
<evidence type="ECO:0000256" key="7">
    <source>
        <dbReference type="ARBA" id="ARBA00023136"/>
    </source>
</evidence>
<name>A0A495XWR5_9MICO</name>
<feature type="transmembrane region" description="Helical" evidence="8">
    <location>
        <begin position="424"/>
        <end position="443"/>
    </location>
</feature>
<dbReference type="EMBL" id="RBXT01000001">
    <property type="protein sequence ID" value="RKT77869.1"/>
    <property type="molecule type" value="Genomic_DNA"/>
</dbReference>
<gene>
    <name evidence="9" type="ORF">DFJ68_1297</name>
</gene>
<feature type="transmembrane region" description="Helical" evidence="8">
    <location>
        <begin position="352"/>
        <end position="371"/>
    </location>
</feature>
<dbReference type="OrthoDB" id="9786339at2"/>
<feature type="transmembrane region" description="Helical" evidence="8">
    <location>
        <begin position="137"/>
        <end position="158"/>
    </location>
</feature>
<dbReference type="PANTHER" id="PTHR47019:SF1">
    <property type="entry name" value="LIPID II FLIPPASE MURJ"/>
    <property type="match status" value="1"/>
</dbReference>
<dbReference type="GO" id="GO:0005886">
    <property type="term" value="C:plasma membrane"/>
    <property type="evidence" value="ECO:0007669"/>
    <property type="project" value="UniProtKB-SubCell"/>
</dbReference>
<sequence>MTTTASSNETAAATSPSVARSSLTMFGGSVASRVLGVVRNGLLTAIVGAGLAGDAFSIANTLPNVLYVLAAGGILNAVLIPALARAMKLDDGGQEFTDRVITVALVGMAVITAVVMAGAGLFVTLLAGEQSPDFKRLAIAFSLICLPQIFFYGLFALLGQILNARGRFGAFAWAPFVANVVAVLGLLTFLVVHPKPGPRPGSPPGAPLEPTQWTPGMIWLFAGSATLSVVVQALWLVPALRRTGFRYRPRWGLRGVGLGGVSRLALWAFTGLAVSQLGFFISQGTLNRATAEAKEIGLGEVARGPAASGIAFTLFMLPHAFITVSVITALFPRFSRAAADGDREQLGRDFRTGLVMPLVATVPVMVGVMVLSRPVVALLNPGIDQRSVDVAAATLVIMILGIVPFGVDLLCYRMFFALEDGRPTVLMQVLLTGTSAVAALLTLRFSPVAAIGIMAMGQTVGNVISSGTGLMLLRRRLGTLGLTVVVDTVARIGVAAAVAGLVAWGATMVVEPFTVGSVESGASVLRRMFASAVEIGLVGLVLVVVYLLVAHALKVREVRQLTAMVRSRVAG</sequence>
<feature type="transmembrane region" description="Helical" evidence="8">
    <location>
        <begin position="65"/>
        <end position="87"/>
    </location>
</feature>
<dbReference type="NCBIfam" id="TIGR01695">
    <property type="entry name" value="murJ_mviN"/>
    <property type="match status" value="1"/>
</dbReference>
<dbReference type="CDD" id="cd13123">
    <property type="entry name" value="MATE_MurJ_like"/>
    <property type="match status" value="1"/>
</dbReference>
<accession>A0A495XWR5</accession>
<evidence type="ECO:0000256" key="2">
    <source>
        <dbReference type="ARBA" id="ARBA00022475"/>
    </source>
</evidence>
<feature type="transmembrane region" description="Helical" evidence="8">
    <location>
        <begin position="170"/>
        <end position="192"/>
    </location>
</feature>
<feature type="transmembrane region" description="Helical" evidence="8">
    <location>
        <begin position="99"/>
        <end position="125"/>
    </location>
</feature>
<evidence type="ECO:0000313" key="10">
    <source>
        <dbReference type="Proteomes" id="UP000278440"/>
    </source>
</evidence>
<dbReference type="InterPro" id="IPR051050">
    <property type="entry name" value="Lipid_II_flippase_MurJ/MviN"/>
</dbReference>
<evidence type="ECO:0000256" key="8">
    <source>
        <dbReference type="SAM" id="Phobius"/>
    </source>
</evidence>
<organism evidence="9 10">
    <name type="scientific">Terracoccus luteus</name>
    <dbReference type="NCBI Taxonomy" id="53356"/>
    <lineage>
        <taxon>Bacteria</taxon>
        <taxon>Bacillati</taxon>
        <taxon>Actinomycetota</taxon>
        <taxon>Actinomycetes</taxon>
        <taxon>Micrococcales</taxon>
        <taxon>Intrasporangiaceae</taxon>
        <taxon>Terracoccus</taxon>
    </lineage>
</organism>
<evidence type="ECO:0000256" key="3">
    <source>
        <dbReference type="ARBA" id="ARBA00022692"/>
    </source>
</evidence>
<dbReference type="GO" id="GO:0015648">
    <property type="term" value="F:lipid-linked peptidoglycan transporter activity"/>
    <property type="evidence" value="ECO:0007669"/>
    <property type="project" value="TreeGrafter"/>
</dbReference>
<feature type="transmembrane region" description="Helical" evidence="8">
    <location>
        <begin position="261"/>
        <end position="281"/>
    </location>
</feature>
<dbReference type="Proteomes" id="UP000278440">
    <property type="component" value="Unassembled WGS sequence"/>
</dbReference>
<reference evidence="9 10" key="1">
    <citation type="submission" date="2018-10" db="EMBL/GenBank/DDBJ databases">
        <title>Sequencing the genomes of 1000 actinobacteria strains.</title>
        <authorList>
            <person name="Klenk H.-P."/>
        </authorList>
    </citation>
    <scope>NUCLEOTIDE SEQUENCE [LARGE SCALE GENOMIC DNA]</scope>
    <source>
        <strain evidence="9 10">DSM 44267</strain>
    </source>
</reference>
<feature type="transmembrane region" description="Helical" evidence="8">
    <location>
        <begin position="217"/>
        <end position="240"/>
    </location>
</feature>
<evidence type="ECO:0000256" key="1">
    <source>
        <dbReference type="ARBA" id="ARBA00004651"/>
    </source>
</evidence>
<dbReference type="AlphaFoldDB" id="A0A495XWR5"/>
<feature type="transmembrane region" description="Helical" evidence="8">
    <location>
        <begin position="310"/>
        <end position="331"/>
    </location>
</feature>
<feature type="transmembrane region" description="Helical" evidence="8">
    <location>
        <begin position="391"/>
        <end position="412"/>
    </location>
</feature>
<comment type="caution">
    <text evidence="9">The sequence shown here is derived from an EMBL/GenBank/DDBJ whole genome shotgun (WGS) entry which is preliminary data.</text>
</comment>
<dbReference type="GO" id="GO:0009252">
    <property type="term" value="P:peptidoglycan biosynthetic process"/>
    <property type="evidence" value="ECO:0007669"/>
    <property type="project" value="UniProtKB-KW"/>
</dbReference>
<dbReference type="InterPro" id="IPR004268">
    <property type="entry name" value="MurJ"/>
</dbReference>
<evidence type="ECO:0000256" key="6">
    <source>
        <dbReference type="ARBA" id="ARBA00022989"/>
    </source>
</evidence>
<evidence type="ECO:0000313" key="9">
    <source>
        <dbReference type="EMBL" id="RKT77869.1"/>
    </source>
</evidence>
<proteinExistence type="predicted"/>
<keyword evidence="5" id="KW-0573">Peptidoglycan synthesis</keyword>
<feature type="transmembrane region" description="Helical" evidence="8">
    <location>
        <begin position="524"/>
        <end position="549"/>
    </location>
</feature>
<feature type="transmembrane region" description="Helical" evidence="8">
    <location>
        <begin position="41"/>
        <end position="59"/>
    </location>
</feature>